<sequence>MEEAGKTLKYTDVEVTRMWNVKTSTTPFIVGALGTIKQGLDQHLQSIPGNTSMKLVQNSPCAHSPQSV</sequence>
<organism evidence="1 2">
    <name type="scientific">Acanthoscelides obtectus</name>
    <name type="common">Bean weevil</name>
    <name type="synonym">Bruchus obtectus</name>
    <dbReference type="NCBI Taxonomy" id="200917"/>
    <lineage>
        <taxon>Eukaryota</taxon>
        <taxon>Metazoa</taxon>
        <taxon>Ecdysozoa</taxon>
        <taxon>Arthropoda</taxon>
        <taxon>Hexapoda</taxon>
        <taxon>Insecta</taxon>
        <taxon>Pterygota</taxon>
        <taxon>Neoptera</taxon>
        <taxon>Endopterygota</taxon>
        <taxon>Coleoptera</taxon>
        <taxon>Polyphaga</taxon>
        <taxon>Cucujiformia</taxon>
        <taxon>Chrysomeloidea</taxon>
        <taxon>Chrysomelidae</taxon>
        <taxon>Bruchinae</taxon>
        <taxon>Bruchini</taxon>
        <taxon>Acanthoscelides</taxon>
    </lineage>
</organism>
<evidence type="ECO:0000313" key="2">
    <source>
        <dbReference type="Proteomes" id="UP001152888"/>
    </source>
</evidence>
<reference evidence="1" key="1">
    <citation type="submission" date="2022-03" db="EMBL/GenBank/DDBJ databases">
        <authorList>
            <person name="Sayadi A."/>
        </authorList>
    </citation>
    <scope>NUCLEOTIDE SEQUENCE</scope>
</reference>
<dbReference type="AlphaFoldDB" id="A0A9P0NUK5"/>
<name>A0A9P0NUK5_ACAOB</name>
<dbReference type="Proteomes" id="UP001152888">
    <property type="component" value="Unassembled WGS sequence"/>
</dbReference>
<comment type="caution">
    <text evidence="1">The sequence shown here is derived from an EMBL/GenBank/DDBJ whole genome shotgun (WGS) entry which is preliminary data.</text>
</comment>
<keyword evidence="2" id="KW-1185">Reference proteome</keyword>
<dbReference type="EMBL" id="CAKOFQ010006655">
    <property type="protein sequence ID" value="CAH1954594.1"/>
    <property type="molecule type" value="Genomic_DNA"/>
</dbReference>
<protein>
    <submittedName>
        <fullName evidence="1">Uncharacterized protein</fullName>
    </submittedName>
</protein>
<gene>
    <name evidence="1" type="ORF">ACAOBT_LOCUS630</name>
</gene>
<dbReference type="OrthoDB" id="6747990at2759"/>
<accession>A0A9P0NUK5</accession>
<evidence type="ECO:0000313" key="1">
    <source>
        <dbReference type="EMBL" id="CAH1954594.1"/>
    </source>
</evidence>
<proteinExistence type="predicted"/>